<keyword evidence="2" id="KW-1185">Reference proteome</keyword>
<gene>
    <name evidence="1" type="ORF">CZ674_01465</name>
</gene>
<organism evidence="1 2">
    <name type="scientific">Agrococcus casei LMG 22410</name>
    <dbReference type="NCBI Taxonomy" id="1255656"/>
    <lineage>
        <taxon>Bacteria</taxon>
        <taxon>Bacillati</taxon>
        <taxon>Actinomycetota</taxon>
        <taxon>Actinomycetes</taxon>
        <taxon>Micrococcales</taxon>
        <taxon>Microbacteriaceae</taxon>
        <taxon>Agrococcus</taxon>
    </lineage>
</organism>
<dbReference type="AlphaFoldDB" id="A0A1R4EXK2"/>
<name>A0A1R4EXK2_9MICO</name>
<evidence type="ECO:0000313" key="2">
    <source>
        <dbReference type="Proteomes" id="UP000195787"/>
    </source>
</evidence>
<reference evidence="1 2" key="1">
    <citation type="submission" date="2017-02" db="EMBL/GenBank/DDBJ databases">
        <authorList>
            <person name="Peterson S.W."/>
        </authorList>
    </citation>
    <scope>NUCLEOTIDE SEQUENCE [LARGE SCALE GENOMIC DNA]</scope>
    <source>
        <strain evidence="1 2">LMG 22410</strain>
    </source>
</reference>
<sequence>MSASKSKAYFAIMPLISKAQVNISAVAKKPYRRFGVILDWCEVA</sequence>
<dbReference type="Proteomes" id="UP000195787">
    <property type="component" value="Unassembled WGS sequence"/>
</dbReference>
<evidence type="ECO:0000313" key="1">
    <source>
        <dbReference type="EMBL" id="SJM48371.1"/>
    </source>
</evidence>
<protein>
    <submittedName>
        <fullName evidence="1">Uncharacterized protein</fullName>
    </submittedName>
</protein>
<proteinExistence type="predicted"/>
<accession>A0A1R4EXK2</accession>
<dbReference type="EMBL" id="FUHU01000008">
    <property type="protein sequence ID" value="SJM48371.1"/>
    <property type="molecule type" value="Genomic_DNA"/>
</dbReference>